<reference evidence="2 3" key="1">
    <citation type="submission" date="2019-01" db="EMBL/GenBank/DDBJ databases">
        <authorList>
            <person name="Li J."/>
        </authorList>
    </citation>
    <scope>NUCLEOTIDE SEQUENCE [LARGE SCALE GENOMIC DNA]</scope>
    <source>
        <strain evidence="2 3">CGMCC 4.7180</strain>
    </source>
</reference>
<dbReference type="Proteomes" id="UP000292881">
    <property type="component" value="Unassembled WGS sequence"/>
</dbReference>
<evidence type="ECO:0000256" key="1">
    <source>
        <dbReference type="SAM" id="MobiDB-lite"/>
    </source>
</evidence>
<sequence>RAGGGDRRRARARRPDRRPQRGRGRRRGAHRGVAPGGPHGDRAARREPGIPAARPHQRRPAHEPGGARRRRAAGGGRGVPRRLGRRLIRSSASGCRIRRTRLETPRSGGADAVPQVCCCTAAVRRTRRWTAWKTPGRARVQGGEAVTRPLPPVRPVR</sequence>
<gene>
    <name evidence="2" type="ORF">ESO86_18500</name>
</gene>
<dbReference type="AlphaFoldDB" id="A0A4Q2J4N3"/>
<feature type="region of interest" description="Disordered" evidence="1">
    <location>
        <begin position="1"/>
        <end position="92"/>
    </location>
</feature>
<comment type="caution">
    <text evidence="2">The sequence shown here is derived from an EMBL/GenBank/DDBJ whole genome shotgun (WGS) entry which is preliminary data.</text>
</comment>
<name>A0A4Q2J4N3_9MICO</name>
<keyword evidence="3" id="KW-1185">Reference proteome</keyword>
<feature type="compositionally biased region" description="Basic residues" evidence="1">
    <location>
        <begin position="8"/>
        <end position="30"/>
    </location>
</feature>
<dbReference type="EMBL" id="SDPL01000840">
    <property type="protein sequence ID" value="RXZ37205.1"/>
    <property type="molecule type" value="Genomic_DNA"/>
</dbReference>
<accession>A0A4Q2J4N3</accession>
<feature type="non-terminal residue" evidence="2">
    <location>
        <position position="1"/>
    </location>
</feature>
<feature type="compositionally biased region" description="Basic and acidic residues" evidence="1">
    <location>
        <begin position="39"/>
        <end position="48"/>
    </location>
</feature>
<organism evidence="2 3">
    <name type="scientific">Agromyces binzhouensis</name>
    <dbReference type="NCBI Taxonomy" id="1817495"/>
    <lineage>
        <taxon>Bacteria</taxon>
        <taxon>Bacillati</taxon>
        <taxon>Actinomycetota</taxon>
        <taxon>Actinomycetes</taxon>
        <taxon>Micrococcales</taxon>
        <taxon>Microbacteriaceae</taxon>
        <taxon>Agromyces</taxon>
    </lineage>
</organism>
<evidence type="ECO:0000313" key="2">
    <source>
        <dbReference type="EMBL" id="RXZ37205.1"/>
    </source>
</evidence>
<feature type="compositionally biased region" description="Basic residues" evidence="1">
    <location>
        <begin position="79"/>
        <end position="88"/>
    </location>
</feature>
<protein>
    <submittedName>
        <fullName evidence="2">Uncharacterized protein</fullName>
    </submittedName>
</protein>
<evidence type="ECO:0000313" key="3">
    <source>
        <dbReference type="Proteomes" id="UP000292881"/>
    </source>
</evidence>
<proteinExistence type="predicted"/>